<evidence type="ECO:0000313" key="2">
    <source>
        <dbReference type="EMBL" id="KAK7345549.1"/>
    </source>
</evidence>
<sequence>MLFIITSSFLLHFYDVFVVLSGHIYLILLLAISHFFSFIFCLFVIYEWNLLFVKHVNVVCCLSEVTLPLEYYFSISPSAFKVSTDKPENFIVIN</sequence>
<keyword evidence="1" id="KW-1133">Transmembrane helix</keyword>
<feature type="transmembrane region" description="Helical" evidence="1">
    <location>
        <begin position="24"/>
        <end position="46"/>
    </location>
</feature>
<evidence type="ECO:0000313" key="3">
    <source>
        <dbReference type="Proteomes" id="UP001367508"/>
    </source>
</evidence>
<protein>
    <submittedName>
        <fullName evidence="2">Uncharacterized protein</fullName>
    </submittedName>
</protein>
<dbReference type="AlphaFoldDB" id="A0AAN9M3M2"/>
<dbReference type="EMBL" id="JAYMYQ010000003">
    <property type="protein sequence ID" value="KAK7345549.1"/>
    <property type="molecule type" value="Genomic_DNA"/>
</dbReference>
<reference evidence="2 3" key="1">
    <citation type="submission" date="2024-01" db="EMBL/GenBank/DDBJ databases">
        <title>The genomes of 5 underutilized Papilionoideae crops provide insights into root nodulation and disease resistanc.</title>
        <authorList>
            <person name="Jiang F."/>
        </authorList>
    </citation>
    <scope>NUCLEOTIDE SEQUENCE [LARGE SCALE GENOMIC DNA]</scope>
    <source>
        <strain evidence="2">LVBAO_FW01</strain>
        <tissue evidence="2">Leaves</tissue>
    </source>
</reference>
<comment type="caution">
    <text evidence="2">The sequence shown here is derived from an EMBL/GenBank/DDBJ whole genome shotgun (WGS) entry which is preliminary data.</text>
</comment>
<keyword evidence="1" id="KW-0472">Membrane</keyword>
<gene>
    <name evidence="2" type="ORF">VNO77_16154</name>
</gene>
<dbReference type="Proteomes" id="UP001367508">
    <property type="component" value="Unassembled WGS sequence"/>
</dbReference>
<accession>A0AAN9M3M2</accession>
<keyword evidence="1" id="KW-0812">Transmembrane</keyword>
<evidence type="ECO:0000256" key="1">
    <source>
        <dbReference type="SAM" id="Phobius"/>
    </source>
</evidence>
<organism evidence="2 3">
    <name type="scientific">Canavalia gladiata</name>
    <name type="common">Sword bean</name>
    <name type="synonym">Dolichos gladiatus</name>
    <dbReference type="NCBI Taxonomy" id="3824"/>
    <lineage>
        <taxon>Eukaryota</taxon>
        <taxon>Viridiplantae</taxon>
        <taxon>Streptophyta</taxon>
        <taxon>Embryophyta</taxon>
        <taxon>Tracheophyta</taxon>
        <taxon>Spermatophyta</taxon>
        <taxon>Magnoliopsida</taxon>
        <taxon>eudicotyledons</taxon>
        <taxon>Gunneridae</taxon>
        <taxon>Pentapetalae</taxon>
        <taxon>rosids</taxon>
        <taxon>fabids</taxon>
        <taxon>Fabales</taxon>
        <taxon>Fabaceae</taxon>
        <taxon>Papilionoideae</taxon>
        <taxon>50 kb inversion clade</taxon>
        <taxon>NPAAA clade</taxon>
        <taxon>indigoferoid/millettioid clade</taxon>
        <taxon>Phaseoleae</taxon>
        <taxon>Canavalia</taxon>
    </lineage>
</organism>
<proteinExistence type="predicted"/>
<name>A0AAN9M3M2_CANGL</name>
<keyword evidence="3" id="KW-1185">Reference proteome</keyword>